<keyword evidence="4" id="KW-0479">Metal-binding</keyword>
<evidence type="ECO:0000256" key="5">
    <source>
        <dbReference type="ARBA" id="ARBA00022729"/>
    </source>
</evidence>
<dbReference type="GO" id="GO:0005576">
    <property type="term" value="C:extracellular region"/>
    <property type="evidence" value="ECO:0007669"/>
    <property type="project" value="UniProtKB-SubCell"/>
</dbReference>
<evidence type="ECO:0000256" key="2">
    <source>
        <dbReference type="ARBA" id="ARBA00004613"/>
    </source>
</evidence>
<dbReference type="CDD" id="cd21175">
    <property type="entry name" value="LPMO_AA9"/>
    <property type="match status" value="1"/>
</dbReference>
<organism evidence="20 21">
    <name type="scientific">Cudoniella acicularis</name>
    <dbReference type="NCBI Taxonomy" id="354080"/>
    <lineage>
        <taxon>Eukaryota</taxon>
        <taxon>Fungi</taxon>
        <taxon>Dikarya</taxon>
        <taxon>Ascomycota</taxon>
        <taxon>Pezizomycotina</taxon>
        <taxon>Leotiomycetes</taxon>
        <taxon>Helotiales</taxon>
        <taxon>Tricladiaceae</taxon>
        <taxon>Cudoniella</taxon>
    </lineage>
</organism>
<evidence type="ECO:0000256" key="7">
    <source>
        <dbReference type="ARBA" id="ARBA00023002"/>
    </source>
</evidence>
<evidence type="ECO:0000256" key="15">
    <source>
        <dbReference type="ARBA" id="ARBA00045077"/>
    </source>
</evidence>
<keyword evidence="6" id="KW-0136">Cellulose degradation</keyword>
<sequence length="223" mass="24086">MQFLSILLLLAANVEAHYHFQSIGSDSSTGRPPKNRQDNGPVTSITSPDMRCNQLGTAQNTFKVAAGGSMPVYYNQGPWHQGPYQVYMAKVPAGSTVQTWDGAGEVWFKVYMGGNYTGGCKYTGGNYCFVDTWPNPLTVTLPTALPAGDYLVRAEHLAMHIANQPQFYIGCGQVTITEGGNGAPGPLVAFPGAYQQGDKAIWNNFNYPKPQSYTPPGPPVWTG</sequence>
<keyword evidence="9" id="KW-0503">Monooxygenase</keyword>
<evidence type="ECO:0000256" key="18">
    <source>
        <dbReference type="SAM" id="SignalP"/>
    </source>
</evidence>
<comment type="catalytic activity">
    <reaction evidence="15">
        <text>[(1-&gt;4)-beta-D-glucosyl]n+m + reduced acceptor + O2 = 4-dehydro-beta-D-glucosyl-[(1-&gt;4)-beta-D-glucosyl]n-1 + [(1-&gt;4)-beta-D-glucosyl]m + acceptor + H2O.</text>
        <dbReference type="EC" id="1.14.99.56"/>
    </reaction>
</comment>
<dbReference type="PANTHER" id="PTHR33353">
    <property type="entry name" value="PUTATIVE (AFU_ORTHOLOGUE AFUA_1G12560)-RELATED"/>
    <property type="match status" value="1"/>
</dbReference>
<evidence type="ECO:0000256" key="8">
    <source>
        <dbReference type="ARBA" id="ARBA00023008"/>
    </source>
</evidence>
<keyword evidence="13" id="KW-0624">Polysaccharide degradation</keyword>
<keyword evidence="11" id="KW-0325">Glycoprotein</keyword>
<reference evidence="20 21" key="1">
    <citation type="submission" date="2020-03" db="EMBL/GenBank/DDBJ databases">
        <title>Draft Genome Sequence of Cudoniella acicularis.</title>
        <authorList>
            <person name="Buettner E."/>
            <person name="Kellner H."/>
        </authorList>
    </citation>
    <scope>NUCLEOTIDE SEQUENCE [LARGE SCALE GENOMIC DNA]</scope>
    <source>
        <strain evidence="20 21">DSM 108380</strain>
    </source>
</reference>
<evidence type="ECO:0000256" key="17">
    <source>
        <dbReference type="SAM" id="MobiDB-lite"/>
    </source>
</evidence>
<dbReference type="GO" id="GO:0004497">
    <property type="term" value="F:monooxygenase activity"/>
    <property type="evidence" value="ECO:0007669"/>
    <property type="project" value="UniProtKB-KW"/>
</dbReference>
<comment type="similarity">
    <text evidence="14">Belongs to the polysaccharide monooxygenase AA9 family.</text>
</comment>
<keyword evidence="12" id="KW-0119">Carbohydrate metabolism</keyword>
<dbReference type="InterPro" id="IPR049892">
    <property type="entry name" value="AA9"/>
</dbReference>
<gene>
    <name evidence="20" type="ORF">G7Y89_g6156</name>
</gene>
<evidence type="ECO:0000256" key="14">
    <source>
        <dbReference type="ARBA" id="ARBA00044502"/>
    </source>
</evidence>
<proteinExistence type="inferred from homology"/>
<comment type="caution">
    <text evidence="20">The sequence shown here is derived from an EMBL/GenBank/DDBJ whole genome shotgun (WGS) entry which is preliminary data.</text>
</comment>
<evidence type="ECO:0000259" key="19">
    <source>
        <dbReference type="Pfam" id="PF03443"/>
    </source>
</evidence>
<evidence type="ECO:0000256" key="12">
    <source>
        <dbReference type="ARBA" id="ARBA00023277"/>
    </source>
</evidence>
<dbReference type="GO" id="GO:0030245">
    <property type="term" value="P:cellulose catabolic process"/>
    <property type="evidence" value="ECO:0007669"/>
    <property type="project" value="UniProtKB-KW"/>
</dbReference>
<keyword evidence="5 18" id="KW-0732">Signal</keyword>
<dbReference type="InterPro" id="IPR005103">
    <property type="entry name" value="AA9_LPMO"/>
</dbReference>
<dbReference type="Pfam" id="PF03443">
    <property type="entry name" value="AA9"/>
    <property type="match status" value="1"/>
</dbReference>
<feature type="region of interest" description="Disordered" evidence="17">
    <location>
        <begin position="22"/>
        <end position="50"/>
    </location>
</feature>
<evidence type="ECO:0000256" key="13">
    <source>
        <dbReference type="ARBA" id="ARBA00023326"/>
    </source>
</evidence>
<comment type="cofactor">
    <cofactor evidence="1">
        <name>Cu(2+)</name>
        <dbReference type="ChEBI" id="CHEBI:29036"/>
    </cofactor>
</comment>
<feature type="signal peptide" evidence="18">
    <location>
        <begin position="1"/>
        <end position="16"/>
    </location>
</feature>
<dbReference type="PANTHER" id="PTHR33353:SF10">
    <property type="entry name" value="ENDO-BETA-1,4-GLUCANASE D"/>
    <property type="match status" value="1"/>
</dbReference>
<dbReference type="OrthoDB" id="5271017at2759"/>
<accession>A0A8H4W3A6</accession>
<evidence type="ECO:0000256" key="10">
    <source>
        <dbReference type="ARBA" id="ARBA00023157"/>
    </source>
</evidence>
<name>A0A8H4W3A6_9HELO</name>
<feature type="chain" id="PRO_5034551971" description="lytic cellulose monooxygenase (C4-dehydrogenating)" evidence="18">
    <location>
        <begin position="17"/>
        <end position="223"/>
    </location>
</feature>
<keyword evidence="7" id="KW-0560">Oxidoreductase</keyword>
<dbReference type="AlphaFoldDB" id="A0A8H4W3A6"/>
<keyword evidence="10" id="KW-1015">Disulfide bond</keyword>
<keyword evidence="8" id="KW-0186">Copper</keyword>
<evidence type="ECO:0000256" key="11">
    <source>
        <dbReference type="ARBA" id="ARBA00023180"/>
    </source>
</evidence>
<feature type="compositionally biased region" description="Polar residues" evidence="17">
    <location>
        <begin position="38"/>
        <end position="47"/>
    </location>
</feature>
<comment type="subcellular location">
    <subcellularLocation>
        <location evidence="2">Secreted</location>
    </subcellularLocation>
</comment>
<dbReference type="Gene3D" id="2.70.50.70">
    <property type="match status" value="1"/>
</dbReference>
<evidence type="ECO:0000256" key="1">
    <source>
        <dbReference type="ARBA" id="ARBA00001973"/>
    </source>
</evidence>
<dbReference type="EMBL" id="JAAMPI010000392">
    <property type="protein sequence ID" value="KAF4631976.1"/>
    <property type="molecule type" value="Genomic_DNA"/>
</dbReference>
<dbReference type="EC" id="1.14.99.56" evidence="16"/>
<feature type="domain" description="Auxiliary Activity family 9 catalytic" evidence="19">
    <location>
        <begin position="27"/>
        <end position="213"/>
    </location>
</feature>
<evidence type="ECO:0000256" key="9">
    <source>
        <dbReference type="ARBA" id="ARBA00023033"/>
    </source>
</evidence>
<keyword evidence="21" id="KW-1185">Reference proteome</keyword>
<evidence type="ECO:0000256" key="3">
    <source>
        <dbReference type="ARBA" id="ARBA00022525"/>
    </source>
</evidence>
<evidence type="ECO:0000313" key="20">
    <source>
        <dbReference type="EMBL" id="KAF4631976.1"/>
    </source>
</evidence>
<keyword evidence="3" id="KW-0964">Secreted</keyword>
<evidence type="ECO:0000256" key="4">
    <source>
        <dbReference type="ARBA" id="ARBA00022723"/>
    </source>
</evidence>
<protein>
    <recommendedName>
        <fullName evidence="16">lytic cellulose monooxygenase (C4-dehydrogenating)</fullName>
        <ecNumber evidence="16">1.14.99.56</ecNumber>
    </recommendedName>
</protein>
<dbReference type="Proteomes" id="UP000566819">
    <property type="component" value="Unassembled WGS sequence"/>
</dbReference>
<evidence type="ECO:0000313" key="21">
    <source>
        <dbReference type="Proteomes" id="UP000566819"/>
    </source>
</evidence>
<dbReference type="GO" id="GO:0046872">
    <property type="term" value="F:metal ion binding"/>
    <property type="evidence" value="ECO:0007669"/>
    <property type="project" value="UniProtKB-KW"/>
</dbReference>
<evidence type="ECO:0000256" key="6">
    <source>
        <dbReference type="ARBA" id="ARBA00023001"/>
    </source>
</evidence>
<evidence type="ECO:0000256" key="16">
    <source>
        <dbReference type="ARBA" id="ARBA00047174"/>
    </source>
</evidence>